<evidence type="ECO:0000256" key="5">
    <source>
        <dbReference type="ARBA" id="ARBA00022691"/>
    </source>
</evidence>
<dbReference type="Gene3D" id="3.40.50.150">
    <property type="entry name" value="Vaccinia Virus protein VP39"/>
    <property type="match status" value="1"/>
</dbReference>
<dbReference type="Pfam" id="PF00398">
    <property type="entry name" value="RrnaAD"/>
    <property type="match status" value="1"/>
</dbReference>
<dbReference type="InterPro" id="IPR029063">
    <property type="entry name" value="SAM-dependent_MTases_sf"/>
</dbReference>
<proteinExistence type="predicted"/>
<evidence type="ECO:0000256" key="4">
    <source>
        <dbReference type="ARBA" id="ARBA00022679"/>
    </source>
</evidence>
<gene>
    <name evidence="8" type="ORF">S06H3_53251</name>
</gene>
<dbReference type="InterPro" id="IPR023165">
    <property type="entry name" value="rRNA_Ade_diMease-like_C"/>
</dbReference>
<dbReference type="GO" id="GO:0005829">
    <property type="term" value="C:cytosol"/>
    <property type="evidence" value="ECO:0007669"/>
    <property type="project" value="TreeGrafter"/>
</dbReference>
<keyword evidence="5" id="KW-0949">S-adenosyl-L-methionine</keyword>
<name>X1PGS3_9ZZZZ</name>
<dbReference type="GO" id="GO:0000179">
    <property type="term" value="F:rRNA (adenine-N6,N6-)-dimethyltransferase activity"/>
    <property type="evidence" value="ECO:0007669"/>
    <property type="project" value="InterPro"/>
</dbReference>
<dbReference type="SMART" id="SM00650">
    <property type="entry name" value="rADc"/>
    <property type="match status" value="1"/>
</dbReference>
<evidence type="ECO:0000256" key="1">
    <source>
        <dbReference type="ARBA" id="ARBA00022490"/>
    </source>
</evidence>
<dbReference type="CDD" id="cd02440">
    <property type="entry name" value="AdoMet_MTases"/>
    <property type="match status" value="1"/>
</dbReference>
<keyword evidence="4" id="KW-0808">Transferase</keyword>
<dbReference type="SUPFAM" id="SSF53335">
    <property type="entry name" value="S-adenosyl-L-methionine-dependent methyltransferases"/>
    <property type="match status" value="1"/>
</dbReference>
<dbReference type="InterPro" id="IPR001737">
    <property type="entry name" value="KsgA/Erm"/>
</dbReference>
<dbReference type="PROSITE" id="PS51689">
    <property type="entry name" value="SAM_RNA_A_N6_MT"/>
    <property type="match status" value="1"/>
</dbReference>
<comment type="caution">
    <text evidence="8">The sequence shown here is derived from an EMBL/GenBank/DDBJ whole genome shotgun (WGS) entry which is preliminary data.</text>
</comment>
<dbReference type="PANTHER" id="PTHR11727">
    <property type="entry name" value="DIMETHYLADENOSINE TRANSFERASE"/>
    <property type="match status" value="1"/>
</dbReference>
<dbReference type="PROSITE" id="PS01131">
    <property type="entry name" value="RRNA_A_DIMETH"/>
    <property type="match status" value="1"/>
</dbReference>
<protein>
    <recommendedName>
        <fullName evidence="7">Ribosomal RNA adenine methylase transferase N-terminal domain-containing protein</fullName>
    </recommendedName>
</protein>
<evidence type="ECO:0000256" key="2">
    <source>
        <dbReference type="ARBA" id="ARBA00022552"/>
    </source>
</evidence>
<reference evidence="8" key="1">
    <citation type="journal article" date="2014" name="Front. Microbiol.">
        <title>High frequency of phylogenetically diverse reductive dehalogenase-homologous genes in deep subseafloor sedimentary metagenomes.</title>
        <authorList>
            <person name="Kawai M."/>
            <person name="Futagami T."/>
            <person name="Toyoda A."/>
            <person name="Takaki Y."/>
            <person name="Nishi S."/>
            <person name="Hori S."/>
            <person name="Arai W."/>
            <person name="Tsubouchi T."/>
            <person name="Morono Y."/>
            <person name="Uchiyama I."/>
            <person name="Ito T."/>
            <person name="Fujiyama A."/>
            <person name="Inagaki F."/>
            <person name="Takami H."/>
        </authorList>
    </citation>
    <scope>NUCLEOTIDE SEQUENCE</scope>
    <source>
        <strain evidence="8">Expedition CK06-06</strain>
    </source>
</reference>
<accession>X1PGS3</accession>
<organism evidence="8">
    <name type="scientific">marine sediment metagenome</name>
    <dbReference type="NCBI Taxonomy" id="412755"/>
    <lineage>
        <taxon>unclassified sequences</taxon>
        <taxon>metagenomes</taxon>
        <taxon>ecological metagenomes</taxon>
    </lineage>
</organism>
<keyword evidence="1" id="KW-0963">Cytoplasm</keyword>
<feature type="domain" description="Ribosomal RNA adenine methylase transferase N-terminal" evidence="7">
    <location>
        <begin position="4"/>
        <end position="181"/>
    </location>
</feature>
<keyword evidence="6" id="KW-0694">RNA-binding</keyword>
<dbReference type="AlphaFoldDB" id="X1PGS3"/>
<dbReference type="EMBL" id="BARV01033940">
    <property type="protein sequence ID" value="GAI55492.1"/>
    <property type="molecule type" value="Genomic_DNA"/>
</dbReference>
<sequence>DEELMECILAAADISINDIVIEVGPGLGILTVRLAEMASEVIAVELDSRLVSILRGKLASAPNAKIIHADILKVTPRHLLENYLTTPELAQNYKVVANLPYYITSPVIRLFLESPWKPSLMVIMVQKEVGEAIAATPGKMSLLSVIAQFYSKPAIVAYVPAASFYPSPKVDSVVLRLDVYPKPFVEVANIESFFDIVRCGFCAPRKQLRNSLAKALEMPGSQVTLMLEKAGIEAKRRAETLSLR</sequence>
<dbReference type="InterPro" id="IPR020596">
    <property type="entry name" value="rRNA_Ade_Mease_Trfase_CS"/>
</dbReference>
<dbReference type="PANTHER" id="PTHR11727:SF7">
    <property type="entry name" value="DIMETHYLADENOSINE TRANSFERASE-RELATED"/>
    <property type="match status" value="1"/>
</dbReference>
<feature type="non-terminal residue" evidence="8">
    <location>
        <position position="244"/>
    </location>
</feature>
<dbReference type="InterPro" id="IPR011530">
    <property type="entry name" value="rRNA_adenine_dimethylase"/>
</dbReference>
<keyword evidence="3" id="KW-0489">Methyltransferase</keyword>
<dbReference type="Gene3D" id="1.10.8.100">
    <property type="entry name" value="Ribosomal RNA adenine dimethylase-like, domain 2"/>
    <property type="match status" value="1"/>
</dbReference>
<evidence type="ECO:0000256" key="6">
    <source>
        <dbReference type="ARBA" id="ARBA00022884"/>
    </source>
</evidence>
<dbReference type="NCBIfam" id="TIGR00755">
    <property type="entry name" value="ksgA"/>
    <property type="match status" value="1"/>
</dbReference>
<evidence type="ECO:0000313" key="8">
    <source>
        <dbReference type="EMBL" id="GAI55492.1"/>
    </source>
</evidence>
<feature type="non-terminal residue" evidence="8">
    <location>
        <position position="1"/>
    </location>
</feature>
<evidence type="ECO:0000259" key="7">
    <source>
        <dbReference type="SMART" id="SM00650"/>
    </source>
</evidence>
<dbReference type="GO" id="GO:0003723">
    <property type="term" value="F:RNA binding"/>
    <property type="evidence" value="ECO:0007669"/>
    <property type="project" value="UniProtKB-KW"/>
</dbReference>
<evidence type="ECO:0000256" key="3">
    <source>
        <dbReference type="ARBA" id="ARBA00022603"/>
    </source>
</evidence>
<keyword evidence="2" id="KW-0698">rRNA processing</keyword>
<dbReference type="InterPro" id="IPR020598">
    <property type="entry name" value="rRNA_Ade_methylase_Trfase_N"/>
</dbReference>